<dbReference type="Proteomes" id="UP000218784">
    <property type="component" value="Unassembled WGS sequence"/>
</dbReference>
<dbReference type="GO" id="GO:0004497">
    <property type="term" value="F:monooxygenase activity"/>
    <property type="evidence" value="ECO:0007669"/>
    <property type="project" value="UniProtKB-KW"/>
</dbReference>
<protein>
    <submittedName>
        <fullName evidence="2">Antibiotic biosynthesis monooxygenase</fullName>
    </submittedName>
</protein>
<keyword evidence="2" id="KW-0560">Oxidoreductase</keyword>
<evidence type="ECO:0000259" key="1">
    <source>
        <dbReference type="PROSITE" id="PS51725"/>
    </source>
</evidence>
<reference evidence="2 3" key="1">
    <citation type="submission" date="2017-09" db="EMBL/GenBank/DDBJ databases">
        <title>Sphingomonas ginsenosidimutans KACC 14949, whole genome shotgun sequence.</title>
        <authorList>
            <person name="Feng G."/>
            <person name="Zhu H."/>
        </authorList>
    </citation>
    <scope>NUCLEOTIDE SEQUENCE [LARGE SCALE GENOMIC DNA]</scope>
    <source>
        <strain evidence="2 3">KACC 14949</strain>
    </source>
</reference>
<dbReference type="InterPro" id="IPR011008">
    <property type="entry name" value="Dimeric_a/b-barrel"/>
</dbReference>
<dbReference type="Pfam" id="PF03992">
    <property type="entry name" value="ABM"/>
    <property type="match status" value="1"/>
</dbReference>
<feature type="domain" description="ABM" evidence="1">
    <location>
        <begin position="7"/>
        <end position="96"/>
    </location>
</feature>
<dbReference type="SUPFAM" id="SSF54909">
    <property type="entry name" value="Dimeric alpha+beta barrel"/>
    <property type="match status" value="1"/>
</dbReference>
<evidence type="ECO:0000313" key="3">
    <source>
        <dbReference type="Proteomes" id="UP000218784"/>
    </source>
</evidence>
<dbReference type="InterPro" id="IPR050744">
    <property type="entry name" value="AI-2_Isomerase_LsrG"/>
</dbReference>
<comment type="caution">
    <text evidence="2">The sequence shown here is derived from an EMBL/GenBank/DDBJ whole genome shotgun (WGS) entry which is preliminary data.</text>
</comment>
<dbReference type="RefSeq" id="WP_066489233.1">
    <property type="nucleotide sequence ID" value="NZ_JAIEOT010000075.1"/>
</dbReference>
<name>A0A2A4I0H5_9SPHN</name>
<dbReference type="PANTHER" id="PTHR33336">
    <property type="entry name" value="QUINOL MONOOXYGENASE YGIN-RELATED"/>
    <property type="match status" value="1"/>
</dbReference>
<evidence type="ECO:0000313" key="2">
    <source>
        <dbReference type="EMBL" id="PCG10286.1"/>
    </source>
</evidence>
<dbReference type="InterPro" id="IPR007138">
    <property type="entry name" value="ABM_dom"/>
</dbReference>
<dbReference type="Gene3D" id="3.30.70.100">
    <property type="match status" value="1"/>
</dbReference>
<keyword evidence="3" id="KW-1185">Reference proteome</keyword>
<dbReference type="AlphaFoldDB" id="A0A2A4I0H5"/>
<dbReference type="PANTHER" id="PTHR33336:SF15">
    <property type="entry name" value="ABM DOMAIN-CONTAINING PROTEIN"/>
    <property type="match status" value="1"/>
</dbReference>
<proteinExistence type="predicted"/>
<keyword evidence="2" id="KW-0503">Monooxygenase</keyword>
<sequence>MGAQVTLVILGTFRVPPDRLGTARGAMARMIAASRAEDGCLDYAYAEDVHEPGLIRVSEVWRDRASLARHMASAHLAEWRAEWPALGIGERDLRWYAAGDAEPA</sequence>
<gene>
    <name evidence="2" type="ORF">COA17_02235</name>
</gene>
<dbReference type="PROSITE" id="PS51725">
    <property type="entry name" value="ABM"/>
    <property type="match status" value="1"/>
</dbReference>
<dbReference type="EMBL" id="NWVD01000001">
    <property type="protein sequence ID" value="PCG10286.1"/>
    <property type="molecule type" value="Genomic_DNA"/>
</dbReference>
<organism evidence="2 3">
    <name type="scientific">Sphingomonas ginsenosidimutans</name>
    <dbReference type="NCBI Taxonomy" id="862134"/>
    <lineage>
        <taxon>Bacteria</taxon>
        <taxon>Pseudomonadati</taxon>
        <taxon>Pseudomonadota</taxon>
        <taxon>Alphaproteobacteria</taxon>
        <taxon>Sphingomonadales</taxon>
        <taxon>Sphingomonadaceae</taxon>
        <taxon>Sphingomonas</taxon>
    </lineage>
</organism>
<accession>A0A2A4I0H5</accession>